<reference evidence="3 4" key="1">
    <citation type="submission" date="2019-02" db="EMBL/GenBank/DDBJ databases">
        <title>Deep-cultivation of Planctomycetes and their phenomic and genomic characterization uncovers novel biology.</title>
        <authorList>
            <person name="Wiegand S."/>
            <person name="Jogler M."/>
            <person name="Boedeker C."/>
            <person name="Pinto D."/>
            <person name="Vollmers J."/>
            <person name="Rivas-Marin E."/>
            <person name="Kohn T."/>
            <person name="Peeters S.H."/>
            <person name="Heuer A."/>
            <person name="Rast P."/>
            <person name="Oberbeckmann S."/>
            <person name="Bunk B."/>
            <person name="Jeske O."/>
            <person name="Meyerdierks A."/>
            <person name="Storesund J.E."/>
            <person name="Kallscheuer N."/>
            <person name="Luecker S."/>
            <person name="Lage O.M."/>
            <person name="Pohl T."/>
            <person name="Merkel B.J."/>
            <person name="Hornburger P."/>
            <person name="Mueller R.-W."/>
            <person name="Bruemmer F."/>
            <person name="Labrenz M."/>
            <person name="Spormann A.M."/>
            <person name="Op Den Camp H."/>
            <person name="Overmann J."/>
            <person name="Amann R."/>
            <person name="Jetten M.S.M."/>
            <person name="Mascher T."/>
            <person name="Medema M.H."/>
            <person name="Devos D.P."/>
            <person name="Kaster A.-K."/>
            <person name="Ovreas L."/>
            <person name="Rohde M."/>
            <person name="Galperin M.Y."/>
            <person name="Jogler C."/>
        </authorList>
    </citation>
    <scope>NUCLEOTIDE SEQUENCE [LARGE SCALE GENOMIC DNA]</scope>
    <source>
        <strain evidence="3 4">Poly51</strain>
    </source>
</reference>
<sequence length="422" mass="42552">MGSIPSGGTLQNNNSNVDLGNRAITIDADGGTIIAGWTNRRVSSDGEISGVGKLTIANDSSSVRLTGANTYSGGTELQGTVWGQTDTLGTGDVNLNSVTAGRGHLKNYLGSSTHSNNIIIDDTNGGRLSAGWNSDLTLDGVVSGAGTLQVEGDSGTVVLAGANTHTGNIELLATNSVLKVTGSLGSGSYAGTISGDGTFEYAGSGTQVLTGDNGYTGTTTVSAGTLVINGDNSAAIGDVTVASGATLGGTGTVGGATTISGIHAPGNSPGVQTFNNGLTYDGATIEWELVSNTDSLGDRGISFDGIDVFGGLTFTNATALKFVYGGAVNFSDGFWALDREWLVFSGASSLTGNDSQLAFDQNGASPNGLFSLISKGDDNVYLSYTAVAVPEMSSLLMAAMGIGIAGVARRRQQHKSNTRKNA</sequence>
<dbReference type="InterPro" id="IPR013425">
    <property type="entry name" value="Autotrns_rpt"/>
</dbReference>
<dbReference type="InterPro" id="IPR011050">
    <property type="entry name" value="Pectin_lyase_fold/virulence"/>
</dbReference>
<gene>
    <name evidence="3" type="ORF">Poly51_34160</name>
</gene>
<keyword evidence="1" id="KW-0732">Signal</keyword>
<proteinExistence type="predicted"/>
<evidence type="ECO:0000256" key="2">
    <source>
        <dbReference type="SAM" id="Phobius"/>
    </source>
</evidence>
<dbReference type="EMBL" id="SJPW01000004">
    <property type="protein sequence ID" value="TWU54697.1"/>
    <property type="molecule type" value="Genomic_DNA"/>
</dbReference>
<feature type="transmembrane region" description="Helical" evidence="2">
    <location>
        <begin position="381"/>
        <end position="408"/>
    </location>
</feature>
<keyword evidence="2" id="KW-1133">Transmembrane helix</keyword>
<evidence type="ECO:0000313" key="4">
    <source>
        <dbReference type="Proteomes" id="UP000318288"/>
    </source>
</evidence>
<dbReference type="NCBIfam" id="TIGR02601">
    <property type="entry name" value="autotrns_rpt"/>
    <property type="match status" value="1"/>
</dbReference>
<dbReference type="Proteomes" id="UP000318288">
    <property type="component" value="Unassembled WGS sequence"/>
</dbReference>
<dbReference type="AlphaFoldDB" id="A0A5C6F2T4"/>
<name>A0A5C6F2T4_9BACT</name>
<comment type="caution">
    <text evidence="3">The sequence shown here is derived from an EMBL/GenBank/DDBJ whole genome shotgun (WGS) entry which is preliminary data.</text>
</comment>
<organism evidence="3 4">
    <name type="scientific">Rubripirellula tenax</name>
    <dbReference type="NCBI Taxonomy" id="2528015"/>
    <lineage>
        <taxon>Bacteria</taxon>
        <taxon>Pseudomonadati</taxon>
        <taxon>Planctomycetota</taxon>
        <taxon>Planctomycetia</taxon>
        <taxon>Pirellulales</taxon>
        <taxon>Pirellulaceae</taxon>
        <taxon>Rubripirellula</taxon>
    </lineage>
</organism>
<dbReference type="Pfam" id="PF12951">
    <property type="entry name" value="PATR"/>
    <property type="match status" value="3"/>
</dbReference>
<keyword evidence="4" id="KW-1185">Reference proteome</keyword>
<protein>
    <submittedName>
        <fullName evidence="3">Autotransporter-associated beta strand repeat protein</fullName>
    </submittedName>
</protein>
<evidence type="ECO:0000256" key="1">
    <source>
        <dbReference type="ARBA" id="ARBA00022729"/>
    </source>
</evidence>
<dbReference type="SUPFAM" id="SSF51126">
    <property type="entry name" value="Pectin lyase-like"/>
    <property type="match status" value="1"/>
</dbReference>
<evidence type="ECO:0000313" key="3">
    <source>
        <dbReference type="EMBL" id="TWU54697.1"/>
    </source>
</evidence>
<keyword evidence="2" id="KW-0812">Transmembrane</keyword>
<keyword evidence="2" id="KW-0472">Membrane</keyword>
<accession>A0A5C6F2T4</accession>